<dbReference type="SUPFAM" id="SSF51556">
    <property type="entry name" value="Metallo-dependent hydrolases"/>
    <property type="match status" value="1"/>
</dbReference>
<comment type="caution">
    <text evidence="4">Lacks conserved residue(s) required for the propagation of feature annotation.</text>
</comment>
<dbReference type="InterPro" id="IPR032466">
    <property type="entry name" value="Metal_Hydrolase"/>
</dbReference>
<dbReference type="PANTHER" id="PTHR10819:SF3">
    <property type="entry name" value="PHOSPHOTRIESTERASE-RELATED PROTEIN"/>
    <property type="match status" value="1"/>
</dbReference>
<dbReference type="EMBL" id="CAXKWB010069202">
    <property type="protein sequence ID" value="CAL4192962.1"/>
    <property type="molecule type" value="Genomic_DNA"/>
</dbReference>
<evidence type="ECO:0000256" key="4">
    <source>
        <dbReference type="PROSITE-ProRule" id="PRU00679"/>
    </source>
</evidence>
<keyword evidence="2" id="KW-0479">Metal-binding</keyword>
<dbReference type="Proteomes" id="UP001497623">
    <property type="component" value="Unassembled WGS sequence"/>
</dbReference>
<dbReference type="Pfam" id="PF02126">
    <property type="entry name" value="PTE"/>
    <property type="match status" value="1"/>
</dbReference>
<organism evidence="5 6">
    <name type="scientific">Meganyctiphanes norvegica</name>
    <name type="common">Northern krill</name>
    <name type="synonym">Thysanopoda norvegica</name>
    <dbReference type="NCBI Taxonomy" id="48144"/>
    <lineage>
        <taxon>Eukaryota</taxon>
        <taxon>Metazoa</taxon>
        <taxon>Ecdysozoa</taxon>
        <taxon>Arthropoda</taxon>
        <taxon>Crustacea</taxon>
        <taxon>Multicrustacea</taxon>
        <taxon>Malacostraca</taxon>
        <taxon>Eumalacostraca</taxon>
        <taxon>Eucarida</taxon>
        <taxon>Euphausiacea</taxon>
        <taxon>Euphausiidae</taxon>
        <taxon>Meganyctiphanes</taxon>
    </lineage>
</organism>
<keyword evidence="3" id="KW-0378">Hydrolase</keyword>
<name>A0AAV2SK39_MEGNR</name>
<evidence type="ECO:0000313" key="6">
    <source>
        <dbReference type="Proteomes" id="UP001497623"/>
    </source>
</evidence>
<dbReference type="GO" id="GO:0016787">
    <property type="term" value="F:hydrolase activity"/>
    <property type="evidence" value="ECO:0007669"/>
    <property type="project" value="UniProtKB-KW"/>
</dbReference>
<dbReference type="Gene3D" id="3.20.20.140">
    <property type="entry name" value="Metal-dependent hydrolases"/>
    <property type="match status" value="1"/>
</dbReference>
<accession>A0AAV2SK39</accession>
<evidence type="ECO:0008006" key="7">
    <source>
        <dbReference type="Google" id="ProtNLM"/>
    </source>
</evidence>
<gene>
    <name evidence="5" type="ORF">MNOR_LOCUS36784</name>
</gene>
<dbReference type="PROSITE" id="PS51347">
    <property type="entry name" value="PHOSPHOTRIESTERASE_2"/>
    <property type="match status" value="1"/>
</dbReference>
<proteinExistence type="inferred from homology"/>
<dbReference type="InterPro" id="IPR001559">
    <property type="entry name" value="Phosphotriesterase"/>
</dbReference>
<feature type="non-terminal residue" evidence="5">
    <location>
        <position position="338"/>
    </location>
</feature>
<sequence>MERRLRAVEWLAPFALMSRYINQTSEKNYHFSCIIRQSQNLHMTRNSTLTLKSYRWSLASIYNFKNYNLNGNVLSETEEERDLGVLIINTYKSISSRSVSFLKNIFIQREDIMVVNVKMSYDFIFDIRVSSLVNPVIKKLSILCCNTKMKNMRLVNELKVSWVDFDFERRHLQAAGETQSSTGCPVMVHPGRHHDAPEEILHIYQEAGGSVDKLVLAHLDRTIHCLDALVEFASLGSYCEYDLFGIETSHYQLNHDIDMPSDAERIQRIKHLVDNGFQDKILIAHDIHTKHRLVTYGGHGFSHILRNVVPKMLQRSLTQDHVDKILISNPMKWLTFTK</sequence>
<evidence type="ECO:0000256" key="3">
    <source>
        <dbReference type="ARBA" id="ARBA00022801"/>
    </source>
</evidence>
<evidence type="ECO:0000313" key="5">
    <source>
        <dbReference type="EMBL" id="CAL4192962.1"/>
    </source>
</evidence>
<reference evidence="5 6" key="1">
    <citation type="submission" date="2024-05" db="EMBL/GenBank/DDBJ databases">
        <authorList>
            <person name="Wallberg A."/>
        </authorList>
    </citation>
    <scope>NUCLEOTIDE SEQUENCE [LARGE SCALE GENOMIC DNA]</scope>
</reference>
<keyword evidence="6" id="KW-1185">Reference proteome</keyword>
<comment type="similarity">
    <text evidence="4">Belongs to the metallo-dependent hydrolases superfamily. Phosphotriesterase family.</text>
</comment>
<dbReference type="GO" id="GO:0008270">
    <property type="term" value="F:zinc ion binding"/>
    <property type="evidence" value="ECO:0007669"/>
    <property type="project" value="InterPro"/>
</dbReference>
<dbReference type="PANTHER" id="PTHR10819">
    <property type="entry name" value="PHOSPHOTRIESTERASE-RELATED"/>
    <property type="match status" value="1"/>
</dbReference>
<evidence type="ECO:0000256" key="2">
    <source>
        <dbReference type="ARBA" id="ARBA00022723"/>
    </source>
</evidence>
<dbReference type="AlphaFoldDB" id="A0AAV2SK39"/>
<protein>
    <recommendedName>
        <fullName evidence="7">Parathion hydrolase-related protein</fullName>
    </recommendedName>
</protein>
<evidence type="ECO:0000256" key="1">
    <source>
        <dbReference type="ARBA" id="ARBA00001968"/>
    </source>
</evidence>
<comment type="cofactor">
    <cofactor evidence="1">
        <name>a divalent metal cation</name>
        <dbReference type="ChEBI" id="CHEBI:60240"/>
    </cofactor>
</comment>
<comment type="caution">
    <text evidence="5">The sequence shown here is derived from an EMBL/GenBank/DDBJ whole genome shotgun (WGS) entry which is preliminary data.</text>
</comment>